<evidence type="ECO:0000256" key="10">
    <source>
        <dbReference type="ARBA" id="ARBA00032877"/>
    </source>
</evidence>
<dbReference type="GO" id="GO:0006281">
    <property type="term" value="P:DNA repair"/>
    <property type="evidence" value="ECO:0007669"/>
    <property type="project" value="TreeGrafter"/>
</dbReference>
<evidence type="ECO:0000313" key="13">
    <source>
        <dbReference type="Proteomes" id="UP000272428"/>
    </source>
</evidence>
<feature type="domain" description="Topo IA-type catalytic" evidence="11">
    <location>
        <begin position="151"/>
        <end position="553"/>
    </location>
</feature>
<accession>A0A495SQN8</accession>
<dbReference type="GO" id="GO:0003677">
    <property type="term" value="F:DNA binding"/>
    <property type="evidence" value="ECO:0007669"/>
    <property type="project" value="UniProtKB-KW"/>
</dbReference>
<sequence>MKAIVTGKEVVARIIANVVEAVDKHDGFFSNTEFIVTWTGGKIIDLLWGNSTQIFNESKDCVSFNPEDLVLDEIKNQSKGFNNQLQKIKYCLDHCDSIIVATEPNEEGEMIFRDLYTYLGCNKPFERLWLQSLTEKSIARSLENLKPSKSFDHVYEVQKCKRYADRIIQYHITNLGGKSILNGLESFGMDHISVLSKICQSYKDNQESLGEDSWRIKVELATSGTNLISEIEFQDKITAENAYELISTSDQAKVVNIETHNKKEEPPLLFDLSDLQIEAFNLFNFSPLETLNIAESLYERRFITYPKVSNNYIPYEVWDDLVNNLRILQLTEDFKPVLKNLRWGLLNKQILKNNIEEHHGIIITEKVPSALNVREFKIYEMIANRVIESVSMSYLEIYKTIVLDISGYHFKIYNVEITQLGWRIINSKIYDDYKLFFWNIPEFKIGEALKVIKTNIYSTKYDLNEQITFTKLIENGFNTSLAIKELLENDFIENFSKKLSLTDTGKELFKNLYKKNIIPLAAKLESSIMQVVNHKIDPSTFLSNIKYNLEEFEEMKWYENLESSIPKLFCPICKINQITITDKSIYCPEKNCQWQMMRKICGITLTNSEISKLLFTSRSSLIENFRINSNKTFKAILHFDLKGRINFQIVK</sequence>
<evidence type="ECO:0000256" key="2">
    <source>
        <dbReference type="ARBA" id="ARBA00009446"/>
    </source>
</evidence>
<keyword evidence="4" id="KW-0799">Topoisomerase</keyword>
<dbReference type="GO" id="GO:0003917">
    <property type="term" value="F:DNA topoisomerase type I (single strand cut, ATP-independent) activity"/>
    <property type="evidence" value="ECO:0007669"/>
    <property type="project" value="UniProtKB-EC"/>
</dbReference>
<comment type="caution">
    <text evidence="12">The sequence shown here is derived from an EMBL/GenBank/DDBJ whole genome shotgun (WGS) entry which is preliminary data.</text>
</comment>
<comment type="catalytic activity">
    <reaction evidence="1">
        <text>ATP-independent breakage of single-stranded DNA, followed by passage and rejoining.</text>
        <dbReference type="EC" id="5.6.2.1"/>
    </reaction>
</comment>
<evidence type="ECO:0000256" key="7">
    <source>
        <dbReference type="ARBA" id="ARBA00030003"/>
    </source>
</evidence>
<dbReference type="InterPro" id="IPR000380">
    <property type="entry name" value="Topo_IA"/>
</dbReference>
<dbReference type="InterPro" id="IPR013825">
    <property type="entry name" value="Topo_IA_cen_sub2"/>
</dbReference>
<dbReference type="InterPro" id="IPR003602">
    <property type="entry name" value="Topo_IA_DNA-bd_dom"/>
</dbReference>
<dbReference type="InterPro" id="IPR023405">
    <property type="entry name" value="Topo_IA_core_domain"/>
</dbReference>
<reference evidence="12 13" key="1">
    <citation type="submission" date="2018-10" db="EMBL/GenBank/DDBJ databases">
        <title>Genomic Encyclopedia of Archaeal and Bacterial Type Strains, Phase II (KMG-II): from individual species to whole genera.</title>
        <authorList>
            <person name="Goeker M."/>
        </authorList>
    </citation>
    <scope>NUCLEOTIDE SEQUENCE [LARGE SCALE GENOMIC DNA]</scope>
    <source>
        <strain evidence="12 13">DSM 14219</strain>
    </source>
</reference>
<dbReference type="Gene3D" id="1.10.460.10">
    <property type="entry name" value="Topoisomerase I, domain 2"/>
    <property type="match status" value="1"/>
</dbReference>
<dbReference type="Pfam" id="PF01131">
    <property type="entry name" value="Topoisom_bac"/>
    <property type="match status" value="1"/>
</dbReference>
<protein>
    <recommendedName>
        <fullName evidence="3">DNA topoisomerase</fullName>
        <ecNumber evidence="3">5.6.2.1</ecNumber>
    </recommendedName>
    <alternativeName>
        <fullName evidence="10">Omega-protein</fullName>
    </alternativeName>
    <alternativeName>
        <fullName evidence="9">Relaxing enzyme</fullName>
    </alternativeName>
    <alternativeName>
        <fullName evidence="7">Swivelase</fullName>
    </alternativeName>
    <alternativeName>
        <fullName evidence="8">Untwisting enzyme</fullName>
    </alternativeName>
</protein>
<dbReference type="RefSeq" id="WP_121460694.1">
    <property type="nucleotide sequence ID" value="NZ_RBXB01000001.1"/>
</dbReference>
<evidence type="ECO:0000256" key="9">
    <source>
        <dbReference type="ARBA" id="ARBA00032235"/>
    </source>
</evidence>
<comment type="similarity">
    <text evidence="2">Belongs to the type IA topoisomerase family.</text>
</comment>
<evidence type="ECO:0000256" key="6">
    <source>
        <dbReference type="ARBA" id="ARBA00023235"/>
    </source>
</evidence>
<name>A0A495SQN8_9FLAO</name>
<dbReference type="SUPFAM" id="SSF56712">
    <property type="entry name" value="Prokaryotic type I DNA topoisomerase"/>
    <property type="match status" value="1"/>
</dbReference>
<evidence type="ECO:0000259" key="11">
    <source>
        <dbReference type="PROSITE" id="PS52039"/>
    </source>
</evidence>
<keyword evidence="6 12" id="KW-0413">Isomerase</keyword>
<dbReference type="Gene3D" id="1.10.290.10">
    <property type="entry name" value="Topoisomerase I, domain 4"/>
    <property type="match status" value="1"/>
</dbReference>
<dbReference type="InterPro" id="IPR013497">
    <property type="entry name" value="Topo_IA_cen"/>
</dbReference>
<proteinExistence type="inferred from homology"/>
<dbReference type="Pfam" id="PF13342">
    <property type="entry name" value="Toprim_Crpt"/>
    <property type="match status" value="1"/>
</dbReference>
<keyword evidence="5" id="KW-0238">DNA-binding</keyword>
<dbReference type="PANTHER" id="PTHR11390">
    <property type="entry name" value="PROKARYOTIC DNA TOPOISOMERASE"/>
    <property type="match status" value="1"/>
</dbReference>
<evidence type="ECO:0000256" key="3">
    <source>
        <dbReference type="ARBA" id="ARBA00012891"/>
    </source>
</evidence>
<dbReference type="EMBL" id="RBXB01000001">
    <property type="protein sequence ID" value="RKT01812.1"/>
    <property type="molecule type" value="Genomic_DNA"/>
</dbReference>
<dbReference type="GO" id="GO:0006310">
    <property type="term" value="P:DNA recombination"/>
    <property type="evidence" value="ECO:0007669"/>
    <property type="project" value="TreeGrafter"/>
</dbReference>
<organism evidence="12 13">
    <name type="scientific">Chryseobacterium defluvii</name>
    <dbReference type="NCBI Taxonomy" id="160396"/>
    <lineage>
        <taxon>Bacteria</taxon>
        <taxon>Pseudomonadati</taxon>
        <taxon>Bacteroidota</taxon>
        <taxon>Flavobacteriia</taxon>
        <taxon>Flavobacteriales</taxon>
        <taxon>Weeksellaceae</taxon>
        <taxon>Chryseobacterium group</taxon>
        <taxon>Chryseobacterium</taxon>
    </lineage>
</organism>
<dbReference type="InterPro" id="IPR013824">
    <property type="entry name" value="Topo_IA_cen_sub1"/>
</dbReference>
<dbReference type="Proteomes" id="UP000272428">
    <property type="component" value="Unassembled WGS sequence"/>
</dbReference>
<dbReference type="Gene3D" id="2.70.20.10">
    <property type="entry name" value="Topoisomerase I, domain 3"/>
    <property type="match status" value="1"/>
</dbReference>
<evidence type="ECO:0000313" key="12">
    <source>
        <dbReference type="EMBL" id="RKT01812.1"/>
    </source>
</evidence>
<evidence type="ECO:0000256" key="8">
    <source>
        <dbReference type="ARBA" id="ARBA00031985"/>
    </source>
</evidence>
<dbReference type="InterPro" id="IPR025589">
    <property type="entry name" value="Toprim_C_rpt"/>
</dbReference>
<dbReference type="GO" id="GO:0043597">
    <property type="term" value="C:cytoplasmic replication fork"/>
    <property type="evidence" value="ECO:0007669"/>
    <property type="project" value="TreeGrafter"/>
</dbReference>
<dbReference type="AlphaFoldDB" id="A0A495SQN8"/>
<dbReference type="PROSITE" id="PS52039">
    <property type="entry name" value="TOPO_IA_2"/>
    <property type="match status" value="1"/>
</dbReference>
<dbReference type="InterPro" id="IPR013826">
    <property type="entry name" value="Topo_IA_cen_sub3"/>
</dbReference>
<dbReference type="Gene3D" id="3.40.50.140">
    <property type="match status" value="1"/>
</dbReference>
<evidence type="ECO:0000256" key="4">
    <source>
        <dbReference type="ARBA" id="ARBA00023029"/>
    </source>
</evidence>
<dbReference type="OrthoDB" id="9803554at2"/>
<dbReference type="SMART" id="SM00436">
    <property type="entry name" value="TOP1Bc"/>
    <property type="match status" value="1"/>
</dbReference>
<evidence type="ECO:0000256" key="1">
    <source>
        <dbReference type="ARBA" id="ARBA00000213"/>
    </source>
</evidence>
<gene>
    <name evidence="12" type="ORF">BCF58_1037</name>
</gene>
<dbReference type="InterPro" id="IPR003601">
    <property type="entry name" value="Topo_IA_2"/>
</dbReference>
<dbReference type="SMART" id="SM00437">
    <property type="entry name" value="TOP1Ac"/>
    <property type="match status" value="1"/>
</dbReference>
<dbReference type="PANTHER" id="PTHR11390:SF21">
    <property type="entry name" value="DNA TOPOISOMERASE 3-ALPHA"/>
    <property type="match status" value="1"/>
</dbReference>
<dbReference type="GO" id="GO:0006265">
    <property type="term" value="P:DNA topological change"/>
    <property type="evidence" value="ECO:0007669"/>
    <property type="project" value="InterPro"/>
</dbReference>
<keyword evidence="13" id="KW-1185">Reference proteome</keyword>
<dbReference type="EC" id="5.6.2.1" evidence="3"/>
<evidence type="ECO:0000256" key="5">
    <source>
        <dbReference type="ARBA" id="ARBA00023125"/>
    </source>
</evidence>